<reference evidence="6 7" key="1">
    <citation type="submission" date="2019-07" db="EMBL/GenBank/DDBJ databases">
        <title>Chromosome genome assembly for large yellow croaker.</title>
        <authorList>
            <person name="Xiao S."/>
        </authorList>
    </citation>
    <scope>NUCLEOTIDE SEQUENCE [LARGE SCALE GENOMIC DNA]</scope>
    <source>
        <strain evidence="6">JMULYC20181020</strain>
        <tissue evidence="6">Muscle</tissue>
    </source>
</reference>
<evidence type="ECO:0000256" key="4">
    <source>
        <dbReference type="SAM" id="MobiDB-lite"/>
    </source>
</evidence>
<gene>
    <name evidence="6" type="ORF">D5F01_LYC19206</name>
</gene>
<feature type="compositionally biased region" description="Basic and acidic residues" evidence="4">
    <location>
        <begin position="472"/>
        <end position="490"/>
    </location>
</feature>
<evidence type="ECO:0000313" key="7">
    <source>
        <dbReference type="Proteomes" id="UP000424527"/>
    </source>
</evidence>
<dbReference type="InterPro" id="IPR000477">
    <property type="entry name" value="RT_dom"/>
</dbReference>
<keyword evidence="7" id="KW-1185">Reference proteome</keyword>
<comment type="similarity">
    <text evidence="1">Belongs to the beta type-B retroviral polymerase family. HERV class-II K(HML-2) pol subfamily.</text>
</comment>
<keyword evidence="3" id="KW-0175">Coiled coil</keyword>
<dbReference type="Gene3D" id="3.10.10.10">
    <property type="entry name" value="HIV Type 1 Reverse Transcriptase, subunit A, domain 1"/>
    <property type="match status" value="1"/>
</dbReference>
<name>A0A6G0HS26_LARCR</name>
<dbReference type="Pfam" id="PF03564">
    <property type="entry name" value="DUF1759"/>
    <property type="match status" value="1"/>
</dbReference>
<dbReference type="EC" id="3.1.26.4" evidence="2"/>
<feature type="region of interest" description="Disordered" evidence="4">
    <location>
        <begin position="1"/>
        <end position="101"/>
    </location>
</feature>
<feature type="region of interest" description="Disordered" evidence="4">
    <location>
        <begin position="221"/>
        <end position="247"/>
    </location>
</feature>
<feature type="compositionally biased region" description="Polar residues" evidence="4">
    <location>
        <begin position="55"/>
        <end position="64"/>
    </location>
</feature>
<dbReference type="Pfam" id="PF00078">
    <property type="entry name" value="RVT_1"/>
    <property type="match status" value="1"/>
</dbReference>
<dbReference type="AlphaFoldDB" id="A0A6G0HS26"/>
<evidence type="ECO:0000313" key="6">
    <source>
        <dbReference type="EMBL" id="KAE8281821.1"/>
    </source>
</evidence>
<dbReference type="PANTHER" id="PTHR47331:SF5">
    <property type="entry name" value="RIBONUCLEASE H"/>
    <property type="match status" value="1"/>
</dbReference>
<proteinExistence type="inferred from homology"/>
<dbReference type="InterPro" id="IPR005312">
    <property type="entry name" value="DUF1759"/>
</dbReference>
<feature type="coiled-coil region" evidence="3">
    <location>
        <begin position="117"/>
        <end position="144"/>
    </location>
</feature>
<accession>A0A6G0HS26</accession>
<feature type="region of interest" description="Disordered" evidence="4">
    <location>
        <begin position="147"/>
        <end position="172"/>
    </location>
</feature>
<evidence type="ECO:0000259" key="5">
    <source>
        <dbReference type="Pfam" id="PF00078"/>
    </source>
</evidence>
<dbReference type="Proteomes" id="UP000424527">
    <property type="component" value="Unassembled WGS sequence"/>
</dbReference>
<organism evidence="6 7">
    <name type="scientific">Larimichthys crocea</name>
    <name type="common">Large yellow croaker</name>
    <name type="synonym">Pseudosciaena crocea</name>
    <dbReference type="NCBI Taxonomy" id="215358"/>
    <lineage>
        <taxon>Eukaryota</taxon>
        <taxon>Metazoa</taxon>
        <taxon>Chordata</taxon>
        <taxon>Craniata</taxon>
        <taxon>Vertebrata</taxon>
        <taxon>Euteleostomi</taxon>
        <taxon>Actinopterygii</taxon>
        <taxon>Neopterygii</taxon>
        <taxon>Teleostei</taxon>
        <taxon>Neoteleostei</taxon>
        <taxon>Acanthomorphata</taxon>
        <taxon>Eupercaria</taxon>
        <taxon>Sciaenidae</taxon>
        <taxon>Larimichthys</taxon>
    </lineage>
</organism>
<evidence type="ECO:0000256" key="3">
    <source>
        <dbReference type="SAM" id="Coils"/>
    </source>
</evidence>
<feature type="region of interest" description="Disordered" evidence="4">
    <location>
        <begin position="466"/>
        <end position="519"/>
    </location>
</feature>
<protein>
    <recommendedName>
        <fullName evidence="2">ribonuclease H</fullName>
        <ecNumber evidence="2">3.1.26.4</ecNumber>
    </recommendedName>
</protein>
<dbReference type="PANTHER" id="PTHR47331">
    <property type="entry name" value="PHD-TYPE DOMAIN-CONTAINING PROTEIN"/>
    <property type="match status" value="1"/>
</dbReference>
<dbReference type="GO" id="GO:0004523">
    <property type="term" value="F:RNA-DNA hybrid ribonuclease activity"/>
    <property type="evidence" value="ECO:0007669"/>
    <property type="project" value="UniProtKB-EC"/>
</dbReference>
<dbReference type="SUPFAM" id="SSF56672">
    <property type="entry name" value="DNA/RNA polymerases"/>
    <property type="match status" value="1"/>
</dbReference>
<feature type="domain" description="Reverse transcriptase" evidence="5">
    <location>
        <begin position="810"/>
        <end position="945"/>
    </location>
</feature>
<dbReference type="EMBL" id="REGW02000019">
    <property type="protein sequence ID" value="KAE8281821.1"/>
    <property type="molecule type" value="Genomic_DNA"/>
</dbReference>
<feature type="compositionally biased region" description="Basic and acidic residues" evidence="4">
    <location>
        <begin position="27"/>
        <end position="52"/>
    </location>
</feature>
<dbReference type="InterPro" id="IPR043128">
    <property type="entry name" value="Rev_trsase/Diguanyl_cyclase"/>
</dbReference>
<comment type="caution">
    <text evidence="6">The sequence shown here is derived from an EMBL/GenBank/DDBJ whole genome shotgun (WGS) entry which is preliminary data.</text>
</comment>
<dbReference type="Gene3D" id="3.30.70.270">
    <property type="match status" value="1"/>
</dbReference>
<evidence type="ECO:0000256" key="1">
    <source>
        <dbReference type="ARBA" id="ARBA00010879"/>
    </source>
</evidence>
<evidence type="ECO:0000256" key="2">
    <source>
        <dbReference type="ARBA" id="ARBA00012180"/>
    </source>
</evidence>
<sequence>MPRCEGLAPSITPRRKRLGGCRTILVDPRKEPRVRFPQNIREDERVQSEAEARSGATSPLSQGPATDPYVVDEEWEQMLKGTQDDRYHPPSQAPDPSTRWQQLSRENATLRHQASQVPELIAALREMKQANTNLRQQVDNLVSEIRNTPKPATTHGPLLPRPPPSSDTRGRESHYQTPVYMPYRGHPADRETYYSPPRPIDKLAEDLSHLRVSHRVSVGSPDLRYSSVPPPASYPRADQYGQRTPPRPAYNLYDPLYGHADRADDSYSLYHPQYAGLSSTQEHTYRGPKPSIPPLMSPDPREFSRMKIALENILPSDATERFKFQILTDHLRCEEASLVADSYSNSRQPYTDTMTALTKMYGQPHKLAVQRITELMDGPDVHSGDVKAFRLFALRVRSLVGMLEQLGSRGRMELHCGSQVSRLLSKLPHDLTASFKRFIHPMRVVIPTLADLAEWLEYELEVQEDSGKGASYRREEPSTRKKENRRDSRPASKPTTILLGTGKAAEPSTPTPPSVSAPQVHSLSKKEKGAAYCPYCDNGNHYLNNCTNFKQLNREQKEVWIRSNNRCWRCGRGHQAAKCTLKAPCKTCNRKHLLVLHEVNERAEVETPETTAAGSCLVNTTSRVLYVDRPTYNCKVLLKINKVTIRKGNRSLEAYAVLDDGSERTILLHAAAKKLGLKGKPEDLALRTVRQELQVLHGETVSFTISPVDDPKKQFRIQDAFTAEQLGLAEHTHPTATLQKKWRNCGRWMYFLIALVDAGYVVKVEPDQVETTEESWYIPHHIVQHNGKNRVVYNCSFQYQGHNLNELLLPGPPLGPSLLAVLLRFREHALAFSSDIQGMFHQVRLLQSDKPLLRFLCRDLRPETPPSVYEWQVLPFGTTCSPCCATFALQKHVQDHSQPGEDVQVIIEKSFYVDNCLHSLTSIEAARVLVDKLRHLLAEGGFELKQWASNDPHHHRPSSL</sequence>
<dbReference type="InterPro" id="IPR043502">
    <property type="entry name" value="DNA/RNA_pol_sf"/>
</dbReference>